<proteinExistence type="predicted"/>
<dbReference type="EMBL" id="JAKMXF010000033">
    <property type="protein sequence ID" value="KAI6660318.1"/>
    <property type="molecule type" value="Genomic_DNA"/>
</dbReference>
<reference evidence="2 3" key="1">
    <citation type="journal article" date="2023" name="BMC Biol.">
        <title>The compact genome of the sponge Oopsacas minuta (Hexactinellida) is lacking key metazoan core genes.</title>
        <authorList>
            <person name="Santini S."/>
            <person name="Schenkelaars Q."/>
            <person name="Jourda C."/>
            <person name="Duchesne M."/>
            <person name="Belahbib H."/>
            <person name="Rocher C."/>
            <person name="Selva M."/>
            <person name="Riesgo A."/>
            <person name="Vervoort M."/>
            <person name="Leys S.P."/>
            <person name="Kodjabachian L."/>
            <person name="Le Bivic A."/>
            <person name="Borchiellini C."/>
            <person name="Claverie J.M."/>
            <person name="Renard E."/>
        </authorList>
    </citation>
    <scope>NUCLEOTIDE SEQUENCE [LARGE SCALE GENOMIC DNA]</scope>
    <source>
        <strain evidence="2">SPO-2</strain>
    </source>
</reference>
<sequence length="182" mass="21078">MSYQYSYRGFSRHLHSGRCCPLKFEAQTDRPEVIWKNRRYNPNDLRVDTPVVSSPPKTVPPGIDKVLETWVKSRAPSVRDVCRGEKETNSFLSQPATRDENWSSLREMTPSRGRPFRHRPPSWGVSADVPPEMVPENYERYPRVLSAMTRHRVDQQYSYHNMQHIGLRPVKLALSGVRGGPF</sequence>
<organism evidence="2 3">
    <name type="scientific">Oopsacas minuta</name>
    <dbReference type="NCBI Taxonomy" id="111878"/>
    <lineage>
        <taxon>Eukaryota</taxon>
        <taxon>Metazoa</taxon>
        <taxon>Porifera</taxon>
        <taxon>Hexactinellida</taxon>
        <taxon>Hexasterophora</taxon>
        <taxon>Lyssacinosida</taxon>
        <taxon>Leucopsacidae</taxon>
        <taxon>Oopsacas</taxon>
    </lineage>
</organism>
<feature type="region of interest" description="Disordered" evidence="1">
    <location>
        <begin position="88"/>
        <end position="119"/>
    </location>
</feature>
<gene>
    <name evidence="2" type="ORF">LOD99_13907</name>
</gene>
<feature type="compositionally biased region" description="Polar residues" evidence="1">
    <location>
        <begin position="89"/>
        <end position="106"/>
    </location>
</feature>
<name>A0AAV7KGQ7_9METZ</name>
<protein>
    <submittedName>
        <fullName evidence="2">Uncharacterized protein</fullName>
    </submittedName>
</protein>
<keyword evidence="3" id="KW-1185">Reference proteome</keyword>
<evidence type="ECO:0000313" key="2">
    <source>
        <dbReference type="EMBL" id="KAI6660318.1"/>
    </source>
</evidence>
<accession>A0AAV7KGQ7</accession>
<evidence type="ECO:0000313" key="3">
    <source>
        <dbReference type="Proteomes" id="UP001165289"/>
    </source>
</evidence>
<comment type="caution">
    <text evidence="2">The sequence shown here is derived from an EMBL/GenBank/DDBJ whole genome shotgun (WGS) entry which is preliminary data.</text>
</comment>
<evidence type="ECO:0000256" key="1">
    <source>
        <dbReference type="SAM" id="MobiDB-lite"/>
    </source>
</evidence>
<dbReference type="AlphaFoldDB" id="A0AAV7KGQ7"/>
<dbReference type="Proteomes" id="UP001165289">
    <property type="component" value="Unassembled WGS sequence"/>
</dbReference>